<dbReference type="PANTHER" id="PTHR11808:SF80">
    <property type="entry name" value="CYSTATHIONINE GAMMA-LYASE"/>
    <property type="match status" value="1"/>
</dbReference>
<dbReference type="GO" id="GO:0005737">
    <property type="term" value="C:cytoplasm"/>
    <property type="evidence" value="ECO:0007669"/>
    <property type="project" value="TreeGrafter"/>
</dbReference>
<dbReference type="AlphaFoldDB" id="A0A1W6MVW9"/>
<comment type="subunit">
    <text evidence="4">Homotetramer.</text>
</comment>
<dbReference type="Pfam" id="PF01053">
    <property type="entry name" value="Cys_Met_Meta_PP"/>
    <property type="match status" value="1"/>
</dbReference>
<dbReference type="GO" id="GO:0030170">
    <property type="term" value="F:pyridoxal phosphate binding"/>
    <property type="evidence" value="ECO:0007669"/>
    <property type="project" value="UniProtKB-UniRule"/>
</dbReference>
<keyword evidence="2 4" id="KW-0808">Transferase</keyword>
<comment type="cofactor">
    <cofactor evidence="1 4 6">
        <name>pyridoxal 5'-phosphate</name>
        <dbReference type="ChEBI" id="CHEBI:597326"/>
    </cofactor>
</comment>
<dbReference type="UniPathway" id="UPA00051">
    <property type="reaction ID" value="UER00449"/>
</dbReference>
<dbReference type="PANTHER" id="PTHR11808">
    <property type="entry name" value="TRANS-SULFURATION ENZYME FAMILY MEMBER"/>
    <property type="match status" value="1"/>
</dbReference>
<name>A0A1W6MVW9_9HYPH</name>
<evidence type="ECO:0000313" key="7">
    <source>
        <dbReference type="EMBL" id="ARN81715.1"/>
    </source>
</evidence>
<comment type="catalytic activity">
    <reaction evidence="4">
        <text>O-succinyl-L-homoserine + hydrogen sulfide = L-homocysteine + succinate</text>
        <dbReference type="Rhea" id="RHEA:27826"/>
        <dbReference type="ChEBI" id="CHEBI:29919"/>
        <dbReference type="ChEBI" id="CHEBI:30031"/>
        <dbReference type="ChEBI" id="CHEBI:57661"/>
        <dbReference type="ChEBI" id="CHEBI:58199"/>
    </reaction>
</comment>
<reference evidence="7 8" key="1">
    <citation type="submission" date="2017-02" db="EMBL/GenBank/DDBJ databases">
        <authorList>
            <person name="Peterson S.W."/>
        </authorList>
    </citation>
    <scope>NUCLEOTIDE SEQUENCE [LARGE SCALE GENOMIC DNA]</scope>
    <source>
        <strain evidence="7 8">S285</strain>
    </source>
</reference>
<organism evidence="7 8">
    <name type="scientific">Methylocystis bryophila</name>
    <dbReference type="NCBI Taxonomy" id="655015"/>
    <lineage>
        <taxon>Bacteria</taxon>
        <taxon>Pseudomonadati</taxon>
        <taxon>Pseudomonadota</taxon>
        <taxon>Alphaproteobacteria</taxon>
        <taxon>Hyphomicrobiales</taxon>
        <taxon>Methylocystaceae</taxon>
        <taxon>Methylocystis</taxon>
    </lineage>
</organism>
<evidence type="ECO:0000256" key="6">
    <source>
        <dbReference type="RuleBase" id="RU362118"/>
    </source>
</evidence>
<dbReference type="PIRSF" id="PIRSF001434">
    <property type="entry name" value="CGS"/>
    <property type="match status" value="1"/>
</dbReference>
<proteinExistence type="inferred from homology"/>
<dbReference type="InterPro" id="IPR015421">
    <property type="entry name" value="PyrdxlP-dep_Trfase_major"/>
</dbReference>
<keyword evidence="4" id="KW-0028">Amino-acid biosynthesis</keyword>
<evidence type="ECO:0000256" key="4">
    <source>
        <dbReference type="HAMAP-Rule" id="MF_02056"/>
    </source>
</evidence>
<gene>
    <name evidence="4" type="primary">metZ</name>
    <name evidence="7" type="ORF">B1812_12235</name>
</gene>
<dbReference type="RefSeq" id="WP_085771832.1">
    <property type="nucleotide sequence ID" value="NZ_AP027149.1"/>
</dbReference>
<dbReference type="InterPro" id="IPR006234">
    <property type="entry name" value="O-succ-hSer_sulfhydrylase"/>
</dbReference>
<dbReference type="InterPro" id="IPR000277">
    <property type="entry name" value="Cys/Met-Metab_PyrdxlP-dep_enz"/>
</dbReference>
<dbReference type="GO" id="GO:0016846">
    <property type="term" value="F:carbon-sulfur lyase activity"/>
    <property type="evidence" value="ECO:0007669"/>
    <property type="project" value="TreeGrafter"/>
</dbReference>
<dbReference type="HAMAP" id="MF_02056">
    <property type="entry name" value="MetZ"/>
    <property type="match status" value="1"/>
</dbReference>
<accession>A0A1W6MVW9</accession>
<dbReference type="OrthoDB" id="7316598at2"/>
<dbReference type="Proteomes" id="UP000193978">
    <property type="component" value="Chromosome"/>
</dbReference>
<keyword evidence="3 4" id="KW-0663">Pyridoxal phosphate</keyword>
<dbReference type="GO" id="GO:0016765">
    <property type="term" value="F:transferase activity, transferring alkyl or aryl (other than methyl) groups"/>
    <property type="evidence" value="ECO:0007669"/>
    <property type="project" value="UniProtKB-UniRule"/>
</dbReference>
<keyword evidence="4" id="KW-0486">Methionine biosynthesis</keyword>
<dbReference type="InterPro" id="IPR015422">
    <property type="entry name" value="PyrdxlP-dep_Trfase_small"/>
</dbReference>
<dbReference type="InterPro" id="IPR015424">
    <property type="entry name" value="PyrdxlP-dep_Trfase"/>
</dbReference>
<evidence type="ECO:0000256" key="1">
    <source>
        <dbReference type="ARBA" id="ARBA00001933"/>
    </source>
</evidence>
<keyword evidence="8" id="KW-1185">Reference proteome</keyword>
<sequence length="390" mass="41920">MKPATALVHGGSLRSSFGELSEALYLTQSFAYPSAEAAEARFKGEDPGFIYSRFSNPTVAMFEQRMCLLEGAQAARATASGMAAVTAAMLSQVRAGDHVVSARALFGSCLYVVEELLPRFGVETTLVDGADIAQWKKAVRKETKAFFLETPTNPGLEVYDIKAIADVAHEAGAKLIVDNVFATPLLQKPFEFGADLVVYSATKHIDGQGRCLGGVILASQALIDETLHNLLRQTGPALSPFNAWVLLKGLETLPLRVARQTESAARIADFLAAQKGVSRALYPFRDDHPQAALAKRQMLGGGTLVCFEMRGGKEAAFKFANALEIIKISNNLGDAKSLITHPATTTHQRLAPEARAKLGISDGMLRLSLGLEDIDDLIEDLEFGLRALSA</sequence>
<dbReference type="NCBIfam" id="NF005696">
    <property type="entry name" value="PRK07504.1"/>
    <property type="match status" value="1"/>
</dbReference>
<dbReference type="NCBIfam" id="TIGR01325">
    <property type="entry name" value="O_suc_HS_sulf"/>
    <property type="match status" value="1"/>
</dbReference>
<dbReference type="GO" id="GO:0019346">
    <property type="term" value="P:transsulfuration"/>
    <property type="evidence" value="ECO:0007669"/>
    <property type="project" value="InterPro"/>
</dbReference>
<evidence type="ECO:0000256" key="5">
    <source>
        <dbReference type="PIRSR" id="PIRSR001434-2"/>
    </source>
</evidence>
<dbReference type="FunFam" id="3.40.640.10:FF:000035">
    <property type="entry name" value="O-succinylhomoserine sulfhydrylase"/>
    <property type="match status" value="1"/>
</dbReference>
<evidence type="ECO:0000256" key="3">
    <source>
        <dbReference type="ARBA" id="ARBA00022898"/>
    </source>
</evidence>
<dbReference type="GO" id="GO:0071268">
    <property type="term" value="P:homocysteine biosynthetic process"/>
    <property type="evidence" value="ECO:0007669"/>
    <property type="project" value="InterPro"/>
</dbReference>
<dbReference type="Gene3D" id="3.40.640.10">
    <property type="entry name" value="Type I PLP-dependent aspartate aminotransferase-like (Major domain)"/>
    <property type="match status" value="1"/>
</dbReference>
<dbReference type="EC" id="2.5.1.-" evidence="4"/>
<feature type="modified residue" description="N6-(pyridoxal phosphate)lysine" evidence="4 5">
    <location>
        <position position="203"/>
    </location>
</feature>
<protein>
    <recommendedName>
        <fullName evidence="4">O-succinylhomoserine sulfhydrylase</fullName>
        <shortName evidence="4">OSH sulfhydrylase</shortName>
        <shortName evidence="4">OSHS sulfhydrylase</shortName>
        <ecNumber evidence="4">2.5.1.-</ecNumber>
    </recommendedName>
</protein>
<dbReference type="CDD" id="cd00614">
    <property type="entry name" value="CGS_like"/>
    <property type="match status" value="1"/>
</dbReference>
<comment type="pathway">
    <text evidence="4">Amino-acid biosynthesis; L-methionine biosynthesis via de novo pathway; L-homocysteine from O-succinyl-L-homoserine: step 1/1.</text>
</comment>
<comment type="similarity">
    <text evidence="4">Belongs to the trans-sulfuration enzymes family. MetZ subfamily.</text>
</comment>
<dbReference type="GO" id="GO:0071266">
    <property type="term" value="P:'de novo' L-methionine biosynthetic process"/>
    <property type="evidence" value="ECO:0007669"/>
    <property type="project" value="UniProtKB-UniRule"/>
</dbReference>
<dbReference type="Gene3D" id="3.90.1150.10">
    <property type="entry name" value="Aspartate Aminotransferase, domain 1"/>
    <property type="match status" value="1"/>
</dbReference>
<dbReference type="SUPFAM" id="SSF53383">
    <property type="entry name" value="PLP-dependent transferases"/>
    <property type="match status" value="1"/>
</dbReference>
<dbReference type="EMBL" id="CP019948">
    <property type="protein sequence ID" value="ARN81715.1"/>
    <property type="molecule type" value="Genomic_DNA"/>
</dbReference>
<dbReference type="NCBIfam" id="NF006003">
    <property type="entry name" value="PRK08133.1"/>
    <property type="match status" value="1"/>
</dbReference>
<dbReference type="STRING" id="655015.B1812_12235"/>
<evidence type="ECO:0000313" key="8">
    <source>
        <dbReference type="Proteomes" id="UP000193978"/>
    </source>
</evidence>
<dbReference type="KEGG" id="mbry:B1812_12235"/>
<evidence type="ECO:0000256" key="2">
    <source>
        <dbReference type="ARBA" id="ARBA00022679"/>
    </source>
</evidence>
<comment type="function">
    <text evidence="4">Catalyzes the formation of L-homocysteine from O-succinyl-L-homoserine (OSHS) and hydrogen sulfide.</text>
</comment>